<sequence>MSYNTINGIDLKSLDINSVLELILNDSSSNYDTKTIFDLLVHFNNNKTLFSSVDTQKWLLKIINQPLENGISIKKQVVDIIKTYLLVLAKLDDKNQKILIADNLFKYVVQNKWFLDVSSDFSSVIKNKLEEFEKDNLTPIQLMIFNPHEYHKSLFG</sequence>
<proteinExistence type="predicted"/>
<accession>A0A1V0S9Z8</accession>
<gene>
    <name evidence="1" type="ORF">Catovirus_1_569</name>
</gene>
<organism evidence="1">
    <name type="scientific">Catovirus CTV1</name>
    <dbReference type="NCBI Taxonomy" id="1977631"/>
    <lineage>
        <taxon>Viruses</taxon>
        <taxon>Varidnaviria</taxon>
        <taxon>Bamfordvirae</taxon>
        <taxon>Nucleocytoviricota</taxon>
        <taxon>Megaviricetes</taxon>
        <taxon>Imitervirales</taxon>
        <taxon>Mimiviridae</taxon>
        <taxon>Klosneuvirinae</taxon>
        <taxon>Catovirus</taxon>
    </lineage>
</organism>
<protein>
    <submittedName>
        <fullName evidence="1">Uncharacterized protein</fullName>
    </submittedName>
</protein>
<evidence type="ECO:0000313" key="1">
    <source>
        <dbReference type="EMBL" id="ARF08519.1"/>
    </source>
</evidence>
<name>A0A1V0S9Z8_9VIRU</name>
<dbReference type="EMBL" id="KY684083">
    <property type="protein sequence ID" value="ARF08519.1"/>
    <property type="molecule type" value="Genomic_DNA"/>
</dbReference>
<reference evidence="1" key="1">
    <citation type="journal article" date="2017" name="Science">
        <title>Giant viruses with an expanded complement of translation system components.</title>
        <authorList>
            <person name="Schulz F."/>
            <person name="Yutin N."/>
            <person name="Ivanova N.N."/>
            <person name="Ortega D.R."/>
            <person name="Lee T.K."/>
            <person name="Vierheilig J."/>
            <person name="Daims H."/>
            <person name="Horn M."/>
            <person name="Wagner M."/>
            <person name="Jensen G.J."/>
            <person name="Kyrpides N.C."/>
            <person name="Koonin E.V."/>
            <person name="Woyke T."/>
        </authorList>
    </citation>
    <scope>NUCLEOTIDE SEQUENCE</scope>
    <source>
        <strain evidence="1">CTV1</strain>
    </source>
</reference>